<dbReference type="InterPro" id="IPR012340">
    <property type="entry name" value="NA-bd_OB-fold"/>
</dbReference>
<organism evidence="3 4">
    <name type="scientific">Nocardioides bruguierae</name>
    <dbReference type="NCBI Taxonomy" id="2945102"/>
    <lineage>
        <taxon>Bacteria</taxon>
        <taxon>Bacillati</taxon>
        <taxon>Actinomycetota</taxon>
        <taxon>Actinomycetes</taxon>
        <taxon>Propionibacteriales</taxon>
        <taxon>Nocardioidaceae</taxon>
        <taxon>Nocardioides</taxon>
    </lineage>
</organism>
<protein>
    <submittedName>
        <fullName evidence="3">OB-fold nucleic acid binding domain-containing protein</fullName>
    </submittedName>
</protein>
<evidence type="ECO:0000259" key="2">
    <source>
        <dbReference type="Pfam" id="PF01336"/>
    </source>
</evidence>
<name>A0A9X2IDA3_9ACTN</name>
<dbReference type="Gene3D" id="2.40.50.140">
    <property type="entry name" value="Nucleic acid-binding proteins"/>
    <property type="match status" value="1"/>
</dbReference>
<proteinExistence type="predicted"/>
<dbReference type="CDD" id="cd04488">
    <property type="entry name" value="RecG_wedge_OBF"/>
    <property type="match status" value="1"/>
</dbReference>
<dbReference type="Proteomes" id="UP001139485">
    <property type="component" value="Unassembled WGS sequence"/>
</dbReference>
<dbReference type="AlphaFoldDB" id="A0A9X2IDA3"/>
<evidence type="ECO:0000256" key="1">
    <source>
        <dbReference type="SAM" id="MobiDB-lite"/>
    </source>
</evidence>
<keyword evidence="4" id="KW-1185">Reference proteome</keyword>
<evidence type="ECO:0000313" key="3">
    <source>
        <dbReference type="EMBL" id="MCM0618818.1"/>
    </source>
</evidence>
<dbReference type="Pfam" id="PF01336">
    <property type="entry name" value="tRNA_anti-codon"/>
    <property type="match status" value="1"/>
</dbReference>
<dbReference type="InterPro" id="IPR004365">
    <property type="entry name" value="NA-bd_OB_tRNA"/>
</dbReference>
<reference evidence="3" key="1">
    <citation type="submission" date="2022-05" db="EMBL/GenBank/DDBJ databases">
        <authorList>
            <person name="Tuo L."/>
        </authorList>
    </citation>
    <scope>NUCLEOTIDE SEQUENCE</scope>
    <source>
        <strain evidence="3">BSK12Z-4</strain>
    </source>
</reference>
<dbReference type="RefSeq" id="WP_250051877.1">
    <property type="nucleotide sequence ID" value="NZ_JAMJPH010000003.1"/>
</dbReference>
<evidence type="ECO:0000313" key="4">
    <source>
        <dbReference type="Proteomes" id="UP001139485"/>
    </source>
</evidence>
<gene>
    <name evidence="3" type="ORF">M8330_00750</name>
</gene>
<comment type="caution">
    <text evidence="3">The sequence shown here is derived from an EMBL/GenBank/DDBJ whole genome shotgun (WGS) entry which is preliminary data.</text>
</comment>
<accession>A0A9X2IDA3</accession>
<sequence length="137" mass="14721">MPEIRGLRRGRAKKNAAPAESPALKLDPGAVPPAPDTMPMPVLRVGTSTIAAAPDRDLVRVRGTVRDVRRVQIGDGPALEADLCDETGSVVLVWLGRDRITGLETGVCLAAEGRIARHDGRRVLYHPRYELVPQACG</sequence>
<feature type="domain" description="OB" evidence="2">
    <location>
        <begin position="59"/>
        <end position="131"/>
    </location>
</feature>
<feature type="region of interest" description="Disordered" evidence="1">
    <location>
        <begin position="1"/>
        <end position="37"/>
    </location>
</feature>
<dbReference type="GO" id="GO:0003676">
    <property type="term" value="F:nucleic acid binding"/>
    <property type="evidence" value="ECO:0007669"/>
    <property type="project" value="InterPro"/>
</dbReference>
<dbReference type="EMBL" id="JAMOIL010000001">
    <property type="protein sequence ID" value="MCM0618818.1"/>
    <property type="molecule type" value="Genomic_DNA"/>
</dbReference>